<evidence type="ECO:0000313" key="2">
    <source>
        <dbReference type="Proteomes" id="UP000320876"/>
    </source>
</evidence>
<dbReference type="AlphaFoldDB" id="A0A542DBX5"/>
<gene>
    <name evidence="1" type="ORF">FB471_0211</name>
</gene>
<comment type="caution">
    <text evidence="1">The sequence shown here is derived from an EMBL/GenBank/DDBJ whole genome shotgun (WGS) entry which is preliminary data.</text>
</comment>
<sequence length="327" mass="33422">MAALLAGCSSGSGGVEDDLQVVDNPVAATPVPSPAVSVPPAGTVLKPAGDVVALATDPATATLAVAVREPSSVLLYDLGDLDAEPRSVPLPGGAEQVAGVEGGLLASMPGAGAVARIALPEATVETVPLDGAPVSAVRRGQDTLVALPDRKAIEVLVGDEVRGTVTGQLYSADEVLLAGDEVLVLDRLRTALFDVDLGARKVGEGLRAGDGVAGAAVDSFQRVLTTDARGGALLAFSTDPLLLRQRYPVPGGVFGIAVDRERDLAWVTLTERNEVVGFDLRGGEPTEEYRFPTVRQPNSVAVDDRTGRVVVGSAAGEGTQVIQVTEP</sequence>
<proteinExistence type="predicted"/>
<keyword evidence="2" id="KW-1185">Reference proteome</keyword>
<dbReference type="SUPFAM" id="SSF75011">
    <property type="entry name" value="3-carboxy-cis,cis-mucoante lactonizing enzyme"/>
    <property type="match status" value="1"/>
</dbReference>
<accession>A0A542DBX5</accession>
<reference evidence="1 2" key="1">
    <citation type="submission" date="2019-06" db="EMBL/GenBank/DDBJ databases">
        <title>Sequencing the genomes of 1000 actinobacteria strains.</title>
        <authorList>
            <person name="Klenk H.-P."/>
        </authorList>
    </citation>
    <scope>NUCLEOTIDE SEQUENCE [LARGE SCALE GENOMIC DNA]</scope>
    <source>
        <strain evidence="1 2">DSM 45679</strain>
    </source>
</reference>
<protein>
    <submittedName>
        <fullName evidence="1">Uncharacterized protein</fullName>
    </submittedName>
</protein>
<evidence type="ECO:0000313" key="1">
    <source>
        <dbReference type="EMBL" id="TQJ00578.1"/>
    </source>
</evidence>
<organism evidence="1 2">
    <name type="scientific">Amycolatopsis cihanbeyliensis</name>
    <dbReference type="NCBI Taxonomy" id="1128664"/>
    <lineage>
        <taxon>Bacteria</taxon>
        <taxon>Bacillati</taxon>
        <taxon>Actinomycetota</taxon>
        <taxon>Actinomycetes</taxon>
        <taxon>Pseudonocardiales</taxon>
        <taxon>Pseudonocardiaceae</taxon>
        <taxon>Amycolatopsis</taxon>
    </lineage>
</organism>
<dbReference type="Gene3D" id="2.130.10.10">
    <property type="entry name" value="YVTN repeat-like/Quinoprotein amine dehydrogenase"/>
    <property type="match status" value="1"/>
</dbReference>
<dbReference type="InterPro" id="IPR015943">
    <property type="entry name" value="WD40/YVTN_repeat-like_dom_sf"/>
</dbReference>
<name>A0A542DBX5_AMYCI</name>
<dbReference type="Proteomes" id="UP000320876">
    <property type="component" value="Unassembled WGS sequence"/>
</dbReference>
<dbReference type="EMBL" id="VFML01000001">
    <property type="protein sequence ID" value="TQJ00578.1"/>
    <property type="molecule type" value="Genomic_DNA"/>
</dbReference>